<keyword evidence="1" id="KW-0812">Transmembrane</keyword>
<feature type="transmembrane region" description="Helical" evidence="1">
    <location>
        <begin position="82"/>
        <end position="99"/>
    </location>
</feature>
<sequence length="133" mass="15543">MKEASAIVLFDGVCTLCNHSIQFIIKRDKKSYFKFGALQSEQGKALLQKHNLPSEVLDTVVLIEGGKAYTYSTAPLRIVRKLHLLWPIFYVFILVPTFIRNPMYKWIGRNRYQWFGKQESCLMPTPEIRSRFL</sequence>
<gene>
    <name evidence="2" type="ORF">HELGO_WM16166</name>
</gene>
<organism evidence="2">
    <name type="scientific">uncultured Aureispira sp</name>
    <dbReference type="NCBI Taxonomy" id="1331704"/>
    <lineage>
        <taxon>Bacteria</taxon>
        <taxon>Pseudomonadati</taxon>
        <taxon>Bacteroidota</taxon>
        <taxon>Saprospiria</taxon>
        <taxon>Saprospirales</taxon>
        <taxon>Saprospiraceae</taxon>
        <taxon>Aureispira</taxon>
        <taxon>environmental samples</taxon>
    </lineage>
</organism>
<evidence type="ECO:0008006" key="3">
    <source>
        <dbReference type="Google" id="ProtNLM"/>
    </source>
</evidence>
<keyword evidence="1" id="KW-0472">Membrane</keyword>
<proteinExistence type="predicted"/>
<dbReference type="Pfam" id="PF04134">
    <property type="entry name" value="DCC1-like"/>
    <property type="match status" value="1"/>
</dbReference>
<dbReference type="GO" id="GO:0015035">
    <property type="term" value="F:protein-disulfide reductase activity"/>
    <property type="evidence" value="ECO:0007669"/>
    <property type="project" value="InterPro"/>
</dbReference>
<dbReference type="InterPro" id="IPR052927">
    <property type="entry name" value="DCC_oxidoreductase"/>
</dbReference>
<accession>A0A6S6TFB4</accession>
<protein>
    <recommendedName>
        <fullName evidence="3">Thiol-disulfide oxidoreductase</fullName>
    </recommendedName>
</protein>
<reference evidence="2" key="1">
    <citation type="submission" date="2020-01" db="EMBL/GenBank/DDBJ databases">
        <authorList>
            <person name="Meier V. D."/>
            <person name="Meier V D."/>
        </authorList>
    </citation>
    <scope>NUCLEOTIDE SEQUENCE</scope>
    <source>
        <strain evidence="2">HLG_WM_MAG_10</strain>
    </source>
</reference>
<keyword evidence="1" id="KW-1133">Transmembrane helix</keyword>
<dbReference type="AlphaFoldDB" id="A0A6S6TFB4"/>
<evidence type="ECO:0000313" key="2">
    <source>
        <dbReference type="EMBL" id="CAA6814012.1"/>
    </source>
</evidence>
<dbReference type="InterPro" id="IPR007263">
    <property type="entry name" value="DCC1-like"/>
</dbReference>
<dbReference type="PANTHER" id="PTHR33639:SF2">
    <property type="entry name" value="DUF393 DOMAIN-CONTAINING PROTEIN"/>
    <property type="match status" value="1"/>
</dbReference>
<dbReference type="PANTHER" id="PTHR33639">
    <property type="entry name" value="THIOL-DISULFIDE OXIDOREDUCTASE DCC"/>
    <property type="match status" value="1"/>
</dbReference>
<name>A0A6S6TFB4_9BACT</name>
<evidence type="ECO:0000256" key="1">
    <source>
        <dbReference type="SAM" id="Phobius"/>
    </source>
</evidence>
<dbReference type="EMBL" id="CACVAQ010000211">
    <property type="protein sequence ID" value="CAA6814012.1"/>
    <property type="molecule type" value="Genomic_DNA"/>
</dbReference>